<gene>
    <name evidence="1" type="ORF">K9S39_41460</name>
</gene>
<dbReference type="InterPro" id="IPR027417">
    <property type="entry name" value="P-loop_NTPase"/>
</dbReference>
<sequence>MALLPPDLEELRSRLPAVDSLPVKGFPKQSTAVRRLRTVQHLYERAGVLAHIGFAPDEGYALTDKTSPHGVHELMMISAGRSHRPGLHDHSPAFAGALGVIASCFAAHCAERDLSPAVSWSYDPATRDRESIQGEKRFHAHLIGRTAGERAWVAEHAQPAGSLSPMRRRRIAEEASVLGALLAADCIDPDALRVLIPVPALSSPAATTSAVFTLPGGWEEFTAPGLYEDLVYVHRKLTRIYDEIIRACTLGVSGIWKRPAVDPGRVDEVRLPLTVPTRDALAHYFAALRPGVLDGIQGAGACGRQAVTHVYPLAGLAYAVTFTQAGNRLHAHVRANVFSDLGGAAVFIDSPPENPNLLIMCLAAARWLVTPVKSDGASLEDGLKDIARSFSMVKAQINPMLTLLGVVHFSSPRNARGIHKEVDERAKKILGKVSHTFQNVIGQSEKTAELARRPGYFCPVHELHERRLQGDRTIPEAASALAQDHDALTIEIFERAQMLRSAT</sequence>
<evidence type="ECO:0000313" key="2">
    <source>
        <dbReference type="Proteomes" id="UP000830115"/>
    </source>
</evidence>
<evidence type="ECO:0000313" key="1">
    <source>
        <dbReference type="EMBL" id="UQA97461.1"/>
    </source>
</evidence>
<dbReference type="Gene3D" id="3.40.50.300">
    <property type="entry name" value="P-loop containing nucleotide triphosphate hydrolases"/>
    <property type="match status" value="1"/>
</dbReference>
<organism evidence="1 2">
    <name type="scientific">Streptomyces halobius</name>
    <dbReference type="NCBI Taxonomy" id="2879846"/>
    <lineage>
        <taxon>Bacteria</taxon>
        <taxon>Bacillati</taxon>
        <taxon>Actinomycetota</taxon>
        <taxon>Actinomycetes</taxon>
        <taxon>Kitasatosporales</taxon>
        <taxon>Streptomycetaceae</taxon>
        <taxon>Streptomyces</taxon>
    </lineage>
</organism>
<reference evidence="1" key="1">
    <citation type="submission" date="2021-10" db="EMBL/GenBank/DDBJ databases">
        <title>Streptomyces nigrumlapis sp.nov.,an antimicrobial producing actinobacterium isolated from Black Gobi rocks.</title>
        <authorList>
            <person name="Wen Y."/>
            <person name="Zhang W."/>
            <person name="Liu X.G."/>
        </authorList>
    </citation>
    <scope>NUCLEOTIDE SEQUENCE</scope>
    <source>
        <strain evidence="1">ST13-2-2</strain>
    </source>
</reference>
<accession>A0ABY4MI34</accession>
<protein>
    <submittedName>
        <fullName evidence="1">Uncharacterized protein</fullName>
    </submittedName>
</protein>
<dbReference type="EMBL" id="CP086322">
    <property type="protein sequence ID" value="UQA97461.1"/>
    <property type="molecule type" value="Genomic_DNA"/>
</dbReference>
<proteinExistence type="predicted"/>
<name>A0ABY4MI34_9ACTN</name>
<dbReference type="RefSeq" id="WP_248868418.1">
    <property type="nucleotide sequence ID" value="NZ_CP086322.1"/>
</dbReference>
<keyword evidence="2" id="KW-1185">Reference proteome</keyword>
<dbReference type="Proteomes" id="UP000830115">
    <property type="component" value="Chromosome"/>
</dbReference>